<sequence length="263" mass="30027">MIFLLPVSRTHSAYILFVSEHLQQEYESCFLRQFYSELIHWVLAVDLSQTTSLVQHRYSANPKGRKPRDPADLLRSLLLMNKLHVVSIDEWVHKLRTIPVFAILSGFPKDDTPGVGTFYDFFRRLWLSSRPHKTGRNKRPLRKPRAKGKKNEKLDPKNPKITDKLVARVLRSSGSIHYAPKEHDLLQQLFQTQFVLPSATKGLLGDTSALSVIGDGTPVETGARSFGKFLCECRKSGNWKCELPRKVLLRSDALRVLHRGQSS</sequence>
<keyword evidence="4" id="KW-1185">Reference proteome</keyword>
<evidence type="ECO:0000259" key="2">
    <source>
        <dbReference type="Pfam" id="PF05598"/>
    </source>
</evidence>
<evidence type="ECO:0000313" key="4">
    <source>
        <dbReference type="Proteomes" id="UP000838686"/>
    </source>
</evidence>
<feature type="region of interest" description="Disordered" evidence="1">
    <location>
        <begin position="132"/>
        <end position="158"/>
    </location>
</feature>
<dbReference type="Proteomes" id="UP000838686">
    <property type="component" value="Unassembled WGS sequence"/>
</dbReference>
<evidence type="ECO:0000256" key="1">
    <source>
        <dbReference type="SAM" id="MobiDB-lite"/>
    </source>
</evidence>
<comment type="caution">
    <text evidence="3">The sequence shown here is derived from an EMBL/GenBank/DDBJ whole genome shotgun (WGS) entry which is preliminary data.</text>
</comment>
<reference evidence="3" key="1">
    <citation type="submission" date="2022-01" db="EMBL/GenBank/DDBJ databases">
        <authorList>
            <person name="Criscuolo A."/>
        </authorList>
    </citation>
    <scope>NUCLEOTIDE SEQUENCE</scope>
    <source>
        <strain evidence="3">CIP111893</strain>
    </source>
</reference>
<proteinExistence type="predicted"/>
<dbReference type="EMBL" id="CAKMMF010000065">
    <property type="protein sequence ID" value="CAH1226439.1"/>
    <property type="molecule type" value="Genomic_DNA"/>
</dbReference>
<feature type="compositionally biased region" description="Basic and acidic residues" evidence="1">
    <location>
        <begin position="149"/>
        <end position="158"/>
    </location>
</feature>
<feature type="compositionally biased region" description="Basic residues" evidence="1">
    <location>
        <begin position="132"/>
        <end position="148"/>
    </location>
</feature>
<evidence type="ECO:0000313" key="3">
    <source>
        <dbReference type="EMBL" id="CAH1226439.1"/>
    </source>
</evidence>
<gene>
    <name evidence="3" type="ORF">PAECIP111893_05342</name>
</gene>
<protein>
    <recommendedName>
        <fullName evidence="2">Transposase InsH N-terminal domain-containing protein</fullName>
    </recommendedName>
</protein>
<name>A0ABM9CYN0_9BACL</name>
<dbReference type="InterPro" id="IPR008490">
    <property type="entry name" value="Transposase_InsH_N"/>
</dbReference>
<feature type="domain" description="Transposase InsH N-terminal" evidence="2">
    <location>
        <begin position="44"/>
        <end position="124"/>
    </location>
</feature>
<dbReference type="Pfam" id="PF05598">
    <property type="entry name" value="DUF772"/>
    <property type="match status" value="1"/>
</dbReference>
<organism evidence="3 4">
    <name type="scientific">Paenibacillus plantiphilus</name>
    <dbReference type="NCBI Taxonomy" id="2905650"/>
    <lineage>
        <taxon>Bacteria</taxon>
        <taxon>Bacillati</taxon>
        <taxon>Bacillota</taxon>
        <taxon>Bacilli</taxon>
        <taxon>Bacillales</taxon>
        <taxon>Paenibacillaceae</taxon>
        <taxon>Paenibacillus</taxon>
    </lineage>
</organism>
<accession>A0ABM9CYN0</accession>